<dbReference type="PANTHER" id="PTHR33823:SF4">
    <property type="entry name" value="GENERAL STRESS PROTEIN 16O"/>
    <property type="match status" value="1"/>
</dbReference>
<gene>
    <name evidence="7" type="ORF">UY40_C0006G0012</name>
</gene>
<evidence type="ECO:0000256" key="3">
    <source>
        <dbReference type="ARBA" id="ARBA00022833"/>
    </source>
</evidence>
<keyword evidence="3" id="KW-0862">Zinc</keyword>
<evidence type="ECO:0000259" key="6">
    <source>
        <dbReference type="Pfam" id="PF01258"/>
    </source>
</evidence>
<accession>A0A0G1VH81</accession>
<evidence type="ECO:0000313" key="8">
    <source>
        <dbReference type="Proteomes" id="UP000034119"/>
    </source>
</evidence>
<evidence type="ECO:0000256" key="4">
    <source>
        <dbReference type="PROSITE-ProRule" id="PRU00510"/>
    </source>
</evidence>
<dbReference type="PROSITE" id="PS51128">
    <property type="entry name" value="ZF_DKSA_2"/>
    <property type="match status" value="1"/>
</dbReference>
<sequence length="123" mass="14088">MLDQEFLAEIKDRLLQEEGDLSHELEHLKEEDPLLNPERTSSRIPEWGEESSQMEEANKTAESIKLLEVRLKDTQDALARIEAGTYGRCEVCGGEIDRARLEANPQARFDIEHENQMPVPEEA</sequence>
<evidence type="ECO:0000256" key="2">
    <source>
        <dbReference type="ARBA" id="ARBA00022771"/>
    </source>
</evidence>
<dbReference type="Gene3D" id="1.20.120.910">
    <property type="entry name" value="DksA, coiled-coil domain"/>
    <property type="match status" value="1"/>
</dbReference>
<dbReference type="EMBL" id="LCPW01000006">
    <property type="protein sequence ID" value="KKW05918.1"/>
    <property type="molecule type" value="Genomic_DNA"/>
</dbReference>
<feature type="zinc finger region" description="dksA C4-type" evidence="4">
    <location>
        <begin position="89"/>
        <end position="113"/>
    </location>
</feature>
<evidence type="ECO:0000313" key="7">
    <source>
        <dbReference type="EMBL" id="KKW05918.1"/>
    </source>
</evidence>
<dbReference type="AlphaFoldDB" id="A0A0G1VH81"/>
<dbReference type="Proteomes" id="UP000034119">
    <property type="component" value="Unassembled WGS sequence"/>
</dbReference>
<dbReference type="GO" id="GO:0008270">
    <property type="term" value="F:zinc ion binding"/>
    <property type="evidence" value="ECO:0007669"/>
    <property type="project" value="UniProtKB-KW"/>
</dbReference>
<feature type="compositionally biased region" description="Basic and acidic residues" evidence="5">
    <location>
        <begin position="22"/>
        <end position="32"/>
    </location>
</feature>
<comment type="caution">
    <text evidence="7">The sequence shown here is derived from an EMBL/GenBank/DDBJ whole genome shotgun (WGS) entry which is preliminary data.</text>
</comment>
<protein>
    <submittedName>
        <fullName evidence="7">Binding protein, DksA/TraR protein</fullName>
    </submittedName>
</protein>
<keyword evidence="1" id="KW-0479">Metal-binding</keyword>
<dbReference type="InterPro" id="IPR000962">
    <property type="entry name" value="Znf_DskA_TraR"/>
</dbReference>
<feature type="region of interest" description="Disordered" evidence="5">
    <location>
        <begin position="22"/>
        <end position="59"/>
    </location>
</feature>
<evidence type="ECO:0000256" key="1">
    <source>
        <dbReference type="ARBA" id="ARBA00022723"/>
    </source>
</evidence>
<organism evidence="7 8">
    <name type="scientific">candidate division CPR1 bacterium GW2011_GWC1_49_13</name>
    <dbReference type="NCBI Taxonomy" id="1618342"/>
    <lineage>
        <taxon>Bacteria</taxon>
        <taxon>candidate division CPR1</taxon>
    </lineage>
</organism>
<proteinExistence type="predicted"/>
<keyword evidence="2" id="KW-0863">Zinc-finger</keyword>
<dbReference type="PANTHER" id="PTHR33823">
    <property type="entry name" value="RNA POLYMERASE-BINDING TRANSCRIPTION FACTOR DKSA-RELATED"/>
    <property type="match status" value="1"/>
</dbReference>
<feature type="domain" description="Zinc finger DksA/TraR C4-type" evidence="6">
    <location>
        <begin position="84"/>
        <end position="109"/>
    </location>
</feature>
<dbReference type="Pfam" id="PF01258">
    <property type="entry name" value="zf-dskA_traR"/>
    <property type="match status" value="1"/>
</dbReference>
<reference evidence="7 8" key="1">
    <citation type="journal article" date="2015" name="Nature">
        <title>rRNA introns, odd ribosomes, and small enigmatic genomes across a large radiation of phyla.</title>
        <authorList>
            <person name="Brown C.T."/>
            <person name="Hug L.A."/>
            <person name="Thomas B.C."/>
            <person name="Sharon I."/>
            <person name="Castelle C.J."/>
            <person name="Singh A."/>
            <person name="Wilkins M.J."/>
            <person name="Williams K.H."/>
            <person name="Banfield J.F."/>
        </authorList>
    </citation>
    <scope>NUCLEOTIDE SEQUENCE [LARGE SCALE GENOMIC DNA]</scope>
</reference>
<name>A0A0G1VH81_9BACT</name>
<dbReference type="STRING" id="1618342.UY40_C0006G0012"/>
<evidence type="ECO:0000256" key="5">
    <source>
        <dbReference type="SAM" id="MobiDB-lite"/>
    </source>
</evidence>
<dbReference type="SUPFAM" id="SSF57716">
    <property type="entry name" value="Glucocorticoid receptor-like (DNA-binding domain)"/>
    <property type="match status" value="1"/>
</dbReference>